<evidence type="ECO:0000256" key="2">
    <source>
        <dbReference type="ARBA" id="ARBA00004426"/>
    </source>
</evidence>
<evidence type="ECO:0000256" key="9">
    <source>
        <dbReference type="SAM" id="Phobius"/>
    </source>
</evidence>
<feature type="transmembrane region" description="Helical" evidence="9">
    <location>
        <begin position="164"/>
        <end position="183"/>
    </location>
</feature>
<keyword evidence="7" id="KW-0325">Glycoprotein</keyword>
<comment type="subcellular location">
    <subcellularLocation>
        <location evidence="2">Host cell surface</location>
    </subcellularLocation>
    <subcellularLocation>
        <location evidence="1">Host membrane</location>
        <topology evidence="1">Single-pass type I membrane protein</topology>
    </subcellularLocation>
</comment>
<keyword evidence="6 9" id="KW-0472">Membrane</keyword>
<evidence type="ECO:0000313" key="11">
    <source>
        <dbReference type="Proteomes" id="UP000217350"/>
    </source>
</evidence>
<proteinExistence type="inferred from homology"/>
<evidence type="ECO:0000256" key="3">
    <source>
        <dbReference type="ARBA" id="ARBA00022692"/>
    </source>
</evidence>
<protein>
    <submittedName>
        <fullName evidence="10">Type-I membrane glycoprotein</fullName>
    </submittedName>
</protein>
<evidence type="ECO:0000256" key="8">
    <source>
        <dbReference type="ARBA" id="ARBA00034748"/>
    </source>
</evidence>
<comment type="similarity">
    <text evidence="8">Belongs to the orthopoxvirus OPG172 protein family.</text>
</comment>
<dbReference type="InterPro" id="IPR009487">
    <property type="entry name" value="Orthopox_A43R"/>
</dbReference>
<evidence type="ECO:0000256" key="5">
    <source>
        <dbReference type="ARBA" id="ARBA00022989"/>
    </source>
</evidence>
<organism evidence="10">
    <name type="scientific">Murmansk poxvirus</name>
    <dbReference type="NCBI Taxonomy" id="2025359"/>
    <lineage>
        <taxon>Viruses</taxon>
        <taxon>Varidnaviria</taxon>
        <taxon>Bamfordvirae</taxon>
        <taxon>Nucleocytoviricota</taxon>
        <taxon>Pokkesviricetes</taxon>
        <taxon>Chitovirales</taxon>
        <taxon>Poxviridae</taxon>
        <taxon>Chordopoxvirinae</taxon>
        <taxon>Centapoxvirus</taxon>
        <taxon>Centapoxvirus microtuspox</taxon>
        <taxon>Murmansk microtuspox virus</taxon>
    </lineage>
</organism>
<evidence type="ECO:0000256" key="1">
    <source>
        <dbReference type="ARBA" id="ARBA00004313"/>
    </source>
</evidence>
<dbReference type="Pfam" id="PF06517">
    <property type="entry name" value="Orthopox_A43R"/>
    <property type="match status" value="1"/>
</dbReference>
<name>A0A223FMZ2_9POXV</name>
<accession>A0A223FMZ2</accession>
<evidence type="ECO:0000256" key="6">
    <source>
        <dbReference type="ARBA" id="ARBA00023136"/>
    </source>
</evidence>
<dbReference type="GO" id="GO:0044228">
    <property type="term" value="C:host cell surface"/>
    <property type="evidence" value="ECO:0007669"/>
    <property type="project" value="UniProtKB-SubCell"/>
</dbReference>
<dbReference type="OrthoDB" id="20917at10239"/>
<dbReference type="Proteomes" id="UP000217350">
    <property type="component" value="Segment"/>
</dbReference>
<keyword evidence="3 9" id="KW-0812">Transmembrane</keyword>
<gene>
    <name evidence="10" type="ORF">Murmansk-159</name>
</gene>
<dbReference type="EMBL" id="MF001304">
    <property type="protein sequence ID" value="AST09354.1"/>
    <property type="molecule type" value="Genomic_DNA"/>
</dbReference>
<evidence type="ECO:0000313" key="10">
    <source>
        <dbReference type="EMBL" id="AST09354.1"/>
    </source>
</evidence>
<reference evidence="10" key="1">
    <citation type="journal article" date="2017" name="Virus Genes">
        <title>Two novel poxviruses with unusual genome rearrangements: NY_014 and Murmansk.</title>
        <authorList>
            <person name="Smithson C."/>
            <person name="Meyer H."/>
            <person name="Gigante C.M."/>
            <person name="Gao J."/>
            <person name="Zhao H."/>
            <person name="Batra D."/>
            <person name="Damon I."/>
            <person name="Upton C."/>
            <person name="Li Y."/>
        </authorList>
    </citation>
    <scope>NUCLEOTIDE SEQUENCE [LARGE SCALE GENOMIC DNA]</scope>
    <source>
        <strain evidence="10">LEIV-11411</strain>
    </source>
</reference>
<keyword evidence="5 9" id="KW-1133">Transmembrane helix</keyword>
<keyword evidence="11" id="KW-1185">Reference proteome</keyword>
<evidence type="ECO:0000256" key="7">
    <source>
        <dbReference type="ARBA" id="ARBA00023180"/>
    </source>
</evidence>
<evidence type="ECO:0000256" key="4">
    <source>
        <dbReference type="ARBA" id="ARBA00022870"/>
    </source>
</evidence>
<sequence>MYSYAIIILLISHVNTLYILPTINDESDFCYGSLYFNWIGSDIKLKYEPVYKPPWYNFINMTSSINKLDDYYIFKRGIFIEYRYGPNIPISIEITTKLKINNNHCLANITCYINNFISDTTTVLSRMNSTHKYYPLTRSCIVPIGYNVETVKMTNYSIFNNYDIISVCILIFISIMVILYMIIDIKIEYIK</sequence>
<dbReference type="GO" id="GO:0033644">
    <property type="term" value="C:host cell membrane"/>
    <property type="evidence" value="ECO:0007669"/>
    <property type="project" value="UniProtKB-SubCell"/>
</dbReference>
<keyword evidence="4" id="KW-1043">Host membrane</keyword>